<dbReference type="Proteomes" id="UP000298327">
    <property type="component" value="Unassembled WGS sequence"/>
</dbReference>
<evidence type="ECO:0000259" key="2">
    <source>
        <dbReference type="PROSITE" id="PS51471"/>
    </source>
</evidence>
<proteinExistence type="predicted"/>
<evidence type="ECO:0000313" key="4">
    <source>
        <dbReference type="Proteomes" id="UP000298327"/>
    </source>
</evidence>
<evidence type="ECO:0000256" key="1">
    <source>
        <dbReference type="SAM" id="MobiDB-lite"/>
    </source>
</evidence>
<name>A0A4Y9YSF7_9AGAM</name>
<sequence>MLAILASTLPEPAPPQHVLLDALVKSEGDVAAAAKLLSESPVTQLPERPKKRKASVGLDGWIQSSRSTQRSRSASPVKRIPAPRLSAKPASTSSTSAPTPNANAGSSSPSKRTVNLMDVLRPPPPSKPSMPRFPPLTLSNPSMVAEHTPCTLHASVLPPELACELFYTMLGEARDWQRNKWWLFDRMVESPHRTSFYVRNAADVTDQDGNWNEVSRFWYNGRQMDPPPAFPAPMEEACKIIEKLVNTEMHKRKRFPLEWGGVPPESGDQRVIWRANFAASNCYEGAKETVGFHSDRLTNLGPYATIASLSLGTSRLFRLREVIPLDEVEKRAPRTFNVPLSHNSLVIMHASCQERFKHSVPPQSSLDRFHPPYPPPPSLPSLTFDPENCRINITFRFYRPDFHPDTIPKCKCGVPTTLRPDMKKRQKQDGAKEGKEMGKEEGEFRYWWTCASGDQNEGKGCGFWKVMDVKAEGRGPFAKDTQPNPVV</sequence>
<dbReference type="InterPro" id="IPR027450">
    <property type="entry name" value="AlkB-like"/>
</dbReference>
<protein>
    <recommendedName>
        <fullName evidence="2">Fe2OG dioxygenase domain-containing protein</fullName>
    </recommendedName>
</protein>
<dbReference type="Gene3D" id="2.60.120.590">
    <property type="entry name" value="Alpha-ketoglutarate-dependent dioxygenase AlkB-like"/>
    <property type="match status" value="1"/>
</dbReference>
<accession>A0A4Y9YSF7</accession>
<organism evidence="3 4">
    <name type="scientific">Dentipellis fragilis</name>
    <dbReference type="NCBI Taxonomy" id="205917"/>
    <lineage>
        <taxon>Eukaryota</taxon>
        <taxon>Fungi</taxon>
        <taxon>Dikarya</taxon>
        <taxon>Basidiomycota</taxon>
        <taxon>Agaricomycotina</taxon>
        <taxon>Agaricomycetes</taxon>
        <taxon>Russulales</taxon>
        <taxon>Hericiaceae</taxon>
        <taxon>Dentipellis</taxon>
    </lineage>
</organism>
<feature type="compositionally biased region" description="Low complexity" evidence="1">
    <location>
        <begin position="86"/>
        <end position="104"/>
    </location>
</feature>
<feature type="domain" description="Fe2OG dioxygenase" evidence="2">
    <location>
        <begin position="274"/>
        <end position="399"/>
    </location>
</feature>
<dbReference type="EMBL" id="SEOQ01000334">
    <property type="protein sequence ID" value="TFY65496.1"/>
    <property type="molecule type" value="Genomic_DNA"/>
</dbReference>
<dbReference type="PANTHER" id="PTHR31212:SF4">
    <property type="entry name" value="ALPHA-KETOGLUTARATE-DEPENDENT DIOXYGENASE ALKB HOMOLOG 3"/>
    <property type="match status" value="1"/>
</dbReference>
<dbReference type="InterPro" id="IPR005123">
    <property type="entry name" value="Oxoglu/Fe-dep_dioxygenase_dom"/>
</dbReference>
<dbReference type="PROSITE" id="PS51471">
    <property type="entry name" value="FE2OG_OXY"/>
    <property type="match status" value="1"/>
</dbReference>
<reference evidence="3 4" key="1">
    <citation type="submission" date="2019-02" db="EMBL/GenBank/DDBJ databases">
        <title>Genome sequencing of the rare red list fungi Dentipellis fragilis.</title>
        <authorList>
            <person name="Buettner E."/>
            <person name="Kellner H."/>
        </authorList>
    </citation>
    <scope>NUCLEOTIDE SEQUENCE [LARGE SCALE GENOMIC DNA]</scope>
    <source>
        <strain evidence="3 4">DSM 105465</strain>
    </source>
</reference>
<feature type="compositionally biased region" description="Low complexity" evidence="1">
    <location>
        <begin position="63"/>
        <end position="75"/>
    </location>
</feature>
<dbReference type="GO" id="GO:0006307">
    <property type="term" value="P:DNA alkylation repair"/>
    <property type="evidence" value="ECO:0007669"/>
    <property type="project" value="InterPro"/>
</dbReference>
<dbReference type="InterPro" id="IPR032854">
    <property type="entry name" value="ALKBH3"/>
</dbReference>
<feature type="region of interest" description="Disordered" evidence="1">
    <location>
        <begin position="41"/>
        <end position="113"/>
    </location>
</feature>
<gene>
    <name evidence="3" type="ORF">EVG20_g5568</name>
</gene>
<dbReference type="SUPFAM" id="SSF51197">
    <property type="entry name" value="Clavaminate synthase-like"/>
    <property type="match status" value="1"/>
</dbReference>
<comment type="caution">
    <text evidence="3">The sequence shown here is derived from an EMBL/GenBank/DDBJ whole genome shotgun (WGS) entry which is preliminary data.</text>
</comment>
<dbReference type="AlphaFoldDB" id="A0A4Y9YSF7"/>
<evidence type="ECO:0000313" key="3">
    <source>
        <dbReference type="EMBL" id="TFY65496.1"/>
    </source>
</evidence>
<dbReference type="Pfam" id="PF13532">
    <property type="entry name" value="2OG-FeII_Oxy_2"/>
    <property type="match status" value="1"/>
</dbReference>
<dbReference type="PANTHER" id="PTHR31212">
    <property type="entry name" value="ALPHA-KETOGLUTARATE-DEPENDENT DIOXYGENASE ALKB HOMOLOG 3"/>
    <property type="match status" value="1"/>
</dbReference>
<dbReference type="OrthoDB" id="545910at2759"/>
<keyword evidence="4" id="KW-1185">Reference proteome</keyword>
<dbReference type="STRING" id="205917.A0A4Y9YSF7"/>
<dbReference type="InterPro" id="IPR037151">
    <property type="entry name" value="AlkB-like_sf"/>
</dbReference>
<dbReference type="GO" id="GO:0051213">
    <property type="term" value="F:dioxygenase activity"/>
    <property type="evidence" value="ECO:0007669"/>
    <property type="project" value="InterPro"/>
</dbReference>